<comment type="caution">
    <text evidence="2">The sequence shown here is derived from an EMBL/GenBank/DDBJ whole genome shotgun (WGS) entry which is preliminary data.</text>
</comment>
<evidence type="ECO:0000313" key="2">
    <source>
        <dbReference type="EMBL" id="KAG6682052.1"/>
    </source>
</evidence>
<evidence type="ECO:0008006" key="4">
    <source>
        <dbReference type="Google" id="ProtNLM"/>
    </source>
</evidence>
<sequence>MCRQLSAAWGSLLLLQLVEQGAACDVGLLMCRQLSAACWSTHVQATECCMGIVALLQLVEQGAACDVGLLMCRQLSAACAGIITLTDPLKSSGRSLKRRLEQRW</sequence>
<feature type="signal peptide" evidence="1">
    <location>
        <begin position="1"/>
        <end position="23"/>
    </location>
</feature>
<dbReference type="Proteomes" id="UP000811246">
    <property type="component" value="Chromosome 13"/>
</dbReference>
<keyword evidence="1" id="KW-0732">Signal</keyword>
<dbReference type="EMBL" id="CM031837">
    <property type="protein sequence ID" value="KAG6682052.1"/>
    <property type="molecule type" value="Genomic_DNA"/>
</dbReference>
<name>A0A922ANT0_CARIL</name>
<organism evidence="2 3">
    <name type="scientific">Carya illinoinensis</name>
    <name type="common">Pecan</name>
    <dbReference type="NCBI Taxonomy" id="32201"/>
    <lineage>
        <taxon>Eukaryota</taxon>
        <taxon>Viridiplantae</taxon>
        <taxon>Streptophyta</taxon>
        <taxon>Embryophyta</taxon>
        <taxon>Tracheophyta</taxon>
        <taxon>Spermatophyta</taxon>
        <taxon>Magnoliopsida</taxon>
        <taxon>eudicotyledons</taxon>
        <taxon>Gunneridae</taxon>
        <taxon>Pentapetalae</taxon>
        <taxon>rosids</taxon>
        <taxon>fabids</taxon>
        <taxon>Fagales</taxon>
        <taxon>Juglandaceae</taxon>
        <taxon>Carya</taxon>
    </lineage>
</organism>
<accession>A0A922ANT0</accession>
<proteinExistence type="predicted"/>
<gene>
    <name evidence="2" type="ORF">I3842_13G119800</name>
</gene>
<protein>
    <recommendedName>
        <fullName evidence="4">Secreted protein</fullName>
    </recommendedName>
</protein>
<reference evidence="2" key="1">
    <citation type="submission" date="2021-01" db="EMBL/GenBank/DDBJ databases">
        <authorList>
            <person name="Lovell J.T."/>
            <person name="Bentley N."/>
            <person name="Bhattarai G."/>
            <person name="Jenkins J.W."/>
            <person name="Sreedasyam A."/>
            <person name="Alarcon Y."/>
            <person name="Bock C."/>
            <person name="Boston L."/>
            <person name="Carlson J."/>
            <person name="Cervantes K."/>
            <person name="Clermont K."/>
            <person name="Krom N."/>
            <person name="Kubenka K."/>
            <person name="Mamidi S."/>
            <person name="Mattison C."/>
            <person name="Monteros M."/>
            <person name="Pisani C."/>
            <person name="Plott C."/>
            <person name="Rajasekar S."/>
            <person name="Rhein H.S."/>
            <person name="Rohla C."/>
            <person name="Song M."/>
            <person name="Hilaire R.S."/>
            <person name="Shu S."/>
            <person name="Wells L."/>
            <person name="Wang X."/>
            <person name="Webber J."/>
            <person name="Heerema R.J."/>
            <person name="Klein P."/>
            <person name="Conner P."/>
            <person name="Grauke L."/>
            <person name="Grimwood J."/>
            <person name="Schmutz J."/>
            <person name="Randall J.J."/>
        </authorList>
    </citation>
    <scope>NUCLEOTIDE SEQUENCE</scope>
    <source>
        <tissue evidence="2">Leaf</tissue>
    </source>
</reference>
<evidence type="ECO:0000256" key="1">
    <source>
        <dbReference type="SAM" id="SignalP"/>
    </source>
</evidence>
<dbReference type="AlphaFoldDB" id="A0A922ANT0"/>
<evidence type="ECO:0000313" key="3">
    <source>
        <dbReference type="Proteomes" id="UP000811246"/>
    </source>
</evidence>
<feature type="chain" id="PRO_5037134754" description="Secreted protein" evidence="1">
    <location>
        <begin position="24"/>
        <end position="104"/>
    </location>
</feature>